<dbReference type="InterPro" id="IPR012698">
    <property type="entry name" value="PEnolPyrv_PMutase_core"/>
</dbReference>
<dbReference type="InterPro" id="IPR039556">
    <property type="entry name" value="ICL/PEPM"/>
</dbReference>
<dbReference type="Pfam" id="PF13714">
    <property type="entry name" value="PEP_mutase"/>
    <property type="match status" value="1"/>
</dbReference>
<gene>
    <name evidence="4" type="ORF">METZ01_LOCUS243447</name>
</gene>
<proteinExistence type="inferred from homology"/>
<dbReference type="PANTHER" id="PTHR42905:SF7">
    <property type="entry name" value="PHOSPHOENOLPYRUVATE PHOSPHOMUTASE"/>
    <property type="match status" value="1"/>
</dbReference>
<evidence type="ECO:0000313" key="4">
    <source>
        <dbReference type="EMBL" id="SVB90593.1"/>
    </source>
</evidence>
<dbReference type="CDD" id="cd00377">
    <property type="entry name" value="ICL_PEPM"/>
    <property type="match status" value="1"/>
</dbReference>
<dbReference type="NCBIfam" id="TIGR02320">
    <property type="entry name" value="PEP_mutase"/>
    <property type="match status" value="1"/>
</dbReference>
<dbReference type="AlphaFoldDB" id="A0A382HVE2"/>
<comment type="similarity">
    <text evidence="3">Belongs to the isocitrate lyase/PEP mutase superfamily. PEP mutase family.</text>
</comment>
<feature type="non-terminal residue" evidence="4">
    <location>
        <position position="1"/>
    </location>
</feature>
<sequence length="281" mass="31539">LNTLVRIIEVHNGLSALIGENVRYRKKSFDGFWLSSLTHATSKAKPDIEYVDDTTTSQSIIEIFDATTKPLILDADSGGRVEHFRFTVSNMERLGVSAIIIEDKQGSKENSLSQSNTQQQESLKDFAFKLSEAKKIQTSDMMIIARIESLITGQGQRDALKRAKAYIDAGADGVMIHSKKKTPTEIFRFCDAYNKLRDRKPLVVVPSTFNQAKERDLQGHGVNVVIYANQLLRSAYPAMLNTAKSILQHGRSFESDNEMMPILEILELIGSNSETKRIREN</sequence>
<dbReference type="PANTHER" id="PTHR42905">
    <property type="entry name" value="PHOSPHOENOLPYRUVATE CARBOXYLASE"/>
    <property type="match status" value="1"/>
</dbReference>
<dbReference type="InterPro" id="IPR040442">
    <property type="entry name" value="Pyrv_kinase-like_dom_sf"/>
</dbReference>
<evidence type="ECO:0000256" key="2">
    <source>
        <dbReference type="ARBA" id="ARBA00024063"/>
    </source>
</evidence>
<evidence type="ECO:0000256" key="1">
    <source>
        <dbReference type="ARBA" id="ARBA00023235"/>
    </source>
</evidence>
<dbReference type="EMBL" id="UINC01063205">
    <property type="protein sequence ID" value="SVB90593.1"/>
    <property type="molecule type" value="Genomic_DNA"/>
</dbReference>
<dbReference type="GO" id="GO:0050188">
    <property type="term" value="F:phosphoenolpyruvate mutase activity"/>
    <property type="evidence" value="ECO:0007669"/>
    <property type="project" value="UniProtKB-EC"/>
</dbReference>
<accession>A0A382HVE2</accession>
<dbReference type="Gene3D" id="3.20.20.60">
    <property type="entry name" value="Phosphoenolpyruvate-binding domains"/>
    <property type="match status" value="1"/>
</dbReference>
<dbReference type="InterPro" id="IPR015813">
    <property type="entry name" value="Pyrv/PenolPyrv_kinase-like_dom"/>
</dbReference>
<reference evidence="4" key="1">
    <citation type="submission" date="2018-05" db="EMBL/GenBank/DDBJ databases">
        <authorList>
            <person name="Lanie J.A."/>
            <person name="Ng W.-L."/>
            <person name="Kazmierczak K.M."/>
            <person name="Andrzejewski T.M."/>
            <person name="Davidsen T.M."/>
            <person name="Wayne K.J."/>
            <person name="Tettelin H."/>
            <person name="Glass J.I."/>
            <person name="Rusch D."/>
            <person name="Podicherti R."/>
            <person name="Tsui H.-C.T."/>
            <person name="Winkler M.E."/>
        </authorList>
    </citation>
    <scope>NUCLEOTIDE SEQUENCE</scope>
</reference>
<name>A0A382HVE2_9ZZZZ</name>
<evidence type="ECO:0000256" key="3">
    <source>
        <dbReference type="ARBA" id="ARBA00038455"/>
    </source>
</evidence>
<keyword evidence="1" id="KW-0413">Isomerase</keyword>
<dbReference type="EC" id="5.4.2.9" evidence="2"/>
<dbReference type="SUPFAM" id="SSF51621">
    <property type="entry name" value="Phosphoenolpyruvate/pyruvate domain"/>
    <property type="match status" value="1"/>
</dbReference>
<protein>
    <recommendedName>
        <fullName evidence="2">phosphoenolpyruvate mutase</fullName>
        <ecNumber evidence="2">5.4.2.9</ecNumber>
    </recommendedName>
</protein>
<organism evidence="4">
    <name type="scientific">marine metagenome</name>
    <dbReference type="NCBI Taxonomy" id="408172"/>
    <lineage>
        <taxon>unclassified sequences</taxon>
        <taxon>metagenomes</taxon>
        <taxon>ecological metagenomes</taxon>
    </lineage>
</organism>